<evidence type="ECO:0000313" key="3">
    <source>
        <dbReference type="Ensembl" id="ENSSPAP00000000447.1"/>
    </source>
</evidence>
<reference evidence="3" key="1">
    <citation type="submission" date="2023-09" db="UniProtKB">
        <authorList>
            <consortium name="Ensembl"/>
        </authorList>
    </citation>
    <scope>IDENTIFICATION</scope>
</reference>
<keyword evidence="2" id="KW-0472">Membrane</keyword>
<dbReference type="InterPro" id="IPR039062">
    <property type="entry name" value="SPAT1"/>
</dbReference>
<feature type="region of interest" description="Disordered" evidence="1">
    <location>
        <begin position="145"/>
        <end position="251"/>
    </location>
</feature>
<dbReference type="PANTHER" id="PTHR14421:SF3">
    <property type="entry name" value="SPERMATOGENESIS-ASSOCIATED PROTEIN 1"/>
    <property type="match status" value="1"/>
</dbReference>
<feature type="transmembrane region" description="Helical" evidence="2">
    <location>
        <begin position="12"/>
        <end position="31"/>
    </location>
</feature>
<evidence type="ECO:0000256" key="2">
    <source>
        <dbReference type="SAM" id="Phobius"/>
    </source>
</evidence>
<sequence length="283" mass="31952">KYTNKSKNKALFLYCRALTLVHLSLNIYYSVSLLLQFVELHVLYVPADQWNVKLNKVPAEAIDSFISAGFIRVYPDTTLRTLRRELGALLGADGSIDRFSFLKCVGRSLALVSFTRSGCSNLLTCLQAAQPELYLLPTVEADSSVCSQSLSPDTSSSSPEQHVYYQPPKMCSLPAGTKEPVKFPHIPQRSQQSPPTPRPDEEEEDEEEEEEEEEEEDDDDEQSYSTSEDEEEALSSMRRAENRRAPQPLPLNKGKVKAAAYVSFTALLLLLRRRRPQTAFLHY</sequence>
<feature type="compositionally biased region" description="Low complexity" evidence="1">
    <location>
        <begin position="147"/>
        <end position="158"/>
    </location>
</feature>
<protein>
    <recommendedName>
        <fullName evidence="4">Spermatogenesis associated 1</fullName>
    </recommendedName>
</protein>
<dbReference type="AlphaFoldDB" id="A0A3B4ZFT2"/>
<proteinExistence type="predicted"/>
<organism evidence="3">
    <name type="scientific">Stegastes partitus</name>
    <name type="common">bicolor damselfish</name>
    <dbReference type="NCBI Taxonomy" id="144197"/>
    <lineage>
        <taxon>Eukaryota</taxon>
        <taxon>Metazoa</taxon>
        <taxon>Chordata</taxon>
        <taxon>Craniata</taxon>
        <taxon>Vertebrata</taxon>
        <taxon>Euteleostomi</taxon>
        <taxon>Actinopterygii</taxon>
        <taxon>Neopterygii</taxon>
        <taxon>Teleostei</taxon>
        <taxon>Neoteleostei</taxon>
        <taxon>Acanthomorphata</taxon>
        <taxon>Ovalentaria</taxon>
        <taxon>Pomacentridae</taxon>
        <taxon>Stegastes</taxon>
    </lineage>
</organism>
<evidence type="ECO:0000256" key="1">
    <source>
        <dbReference type="SAM" id="MobiDB-lite"/>
    </source>
</evidence>
<feature type="compositionally biased region" description="Acidic residues" evidence="1">
    <location>
        <begin position="200"/>
        <end position="233"/>
    </location>
</feature>
<keyword evidence="2" id="KW-1133">Transmembrane helix</keyword>
<dbReference type="PANTHER" id="PTHR14421">
    <property type="entry name" value="SPERMATOGENESIS-ASSOCIATED PROTEIN 1"/>
    <property type="match status" value="1"/>
</dbReference>
<dbReference type="GeneTree" id="ENSGT00390000003298"/>
<dbReference type="Ensembl" id="ENSSPAT00000000455.1">
    <property type="protein sequence ID" value="ENSSPAP00000000447.1"/>
    <property type="gene ID" value="ENSSPAG00000000362.1"/>
</dbReference>
<name>A0A3B4ZFT2_9TELE</name>
<evidence type="ECO:0008006" key="4">
    <source>
        <dbReference type="Google" id="ProtNLM"/>
    </source>
</evidence>
<accession>A0A3B4ZFT2</accession>
<keyword evidence="2" id="KW-0812">Transmembrane</keyword>